<dbReference type="Proteomes" id="UP000298138">
    <property type="component" value="Unassembled WGS sequence"/>
</dbReference>
<feature type="region of interest" description="Disordered" evidence="6">
    <location>
        <begin position="45"/>
        <end position="261"/>
    </location>
</feature>
<feature type="compositionally biased region" description="Pro residues" evidence="6">
    <location>
        <begin position="377"/>
        <end position="392"/>
    </location>
</feature>
<dbReference type="PANTHER" id="PTHR24212">
    <property type="entry name" value="ZYXIN/TRIP6"/>
    <property type="match status" value="1"/>
</dbReference>
<keyword evidence="9" id="KW-1185">Reference proteome</keyword>
<feature type="domain" description="LIM zinc-binding" evidence="7">
    <location>
        <begin position="550"/>
        <end position="613"/>
    </location>
</feature>
<feature type="region of interest" description="Disordered" evidence="6">
    <location>
        <begin position="682"/>
        <end position="702"/>
    </location>
</feature>
<evidence type="ECO:0000259" key="7">
    <source>
        <dbReference type="PROSITE" id="PS50023"/>
    </source>
</evidence>
<gene>
    <name evidence="8" type="ORF">EX30DRAFT_253618</name>
</gene>
<feature type="compositionally biased region" description="Low complexity" evidence="6">
    <location>
        <begin position="353"/>
        <end position="369"/>
    </location>
</feature>
<accession>A0A4S2MY70</accession>
<organism evidence="8 9">
    <name type="scientific">Ascodesmis nigricans</name>
    <dbReference type="NCBI Taxonomy" id="341454"/>
    <lineage>
        <taxon>Eukaryota</taxon>
        <taxon>Fungi</taxon>
        <taxon>Dikarya</taxon>
        <taxon>Ascomycota</taxon>
        <taxon>Pezizomycotina</taxon>
        <taxon>Pezizomycetes</taxon>
        <taxon>Pezizales</taxon>
        <taxon>Ascodesmidaceae</taxon>
        <taxon>Ascodesmis</taxon>
    </lineage>
</organism>
<evidence type="ECO:0000256" key="3">
    <source>
        <dbReference type="ARBA" id="ARBA00022833"/>
    </source>
</evidence>
<dbReference type="InParanoid" id="A0A4S2MY70"/>
<reference evidence="8 9" key="1">
    <citation type="submission" date="2019-04" db="EMBL/GenBank/DDBJ databases">
        <title>Comparative genomics and transcriptomics to analyze fruiting body development in filamentous ascomycetes.</title>
        <authorList>
            <consortium name="DOE Joint Genome Institute"/>
            <person name="Lutkenhaus R."/>
            <person name="Traeger S."/>
            <person name="Breuer J."/>
            <person name="Kuo A."/>
            <person name="Lipzen A."/>
            <person name="Pangilinan J."/>
            <person name="Dilworth D."/>
            <person name="Sandor L."/>
            <person name="Poggeler S."/>
            <person name="Barry K."/>
            <person name="Grigoriev I.V."/>
            <person name="Nowrousian M."/>
        </authorList>
    </citation>
    <scope>NUCLEOTIDE SEQUENCE [LARGE SCALE GENOMIC DNA]</scope>
    <source>
        <strain evidence="8 9">CBS 389.68</strain>
    </source>
</reference>
<keyword evidence="3 5" id="KW-0862">Zinc</keyword>
<keyword evidence="4 5" id="KW-0440">LIM domain</keyword>
<proteinExistence type="predicted"/>
<feature type="region of interest" description="Disordered" evidence="6">
    <location>
        <begin position="452"/>
        <end position="480"/>
    </location>
</feature>
<feature type="compositionally biased region" description="Polar residues" evidence="6">
    <location>
        <begin position="321"/>
        <end position="341"/>
    </location>
</feature>
<dbReference type="OrthoDB" id="1112565at2759"/>
<feature type="compositionally biased region" description="Low complexity" evidence="6">
    <location>
        <begin position="519"/>
        <end position="539"/>
    </location>
</feature>
<dbReference type="GO" id="GO:0046872">
    <property type="term" value="F:metal ion binding"/>
    <property type="evidence" value="ECO:0007669"/>
    <property type="project" value="UniProtKB-KW"/>
</dbReference>
<feature type="compositionally biased region" description="Pro residues" evidence="6">
    <location>
        <begin position="506"/>
        <end position="518"/>
    </location>
</feature>
<dbReference type="InterPro" id="IPR001781">
    <property type="entry name" value="Znf_LIM"/>
</dbReference>
<evidence type="ECO:0000256" key="4">
    <source>
        <dbReference type="ARBA" id="ARBA00023038"/>
    </source>
</evidence>
<feature type="compositionally biased region" description="Polar residues" evidence="6">
    <location>
        <begin position="249"/>
        <end position="261"/>
    </location>
</feature>
<feature type="compositionally biased region" description="Polar residues" evidence="6">
    <location>
        <begin position="88"/>
        <end position="100"/>
    </location>
</feature>
<dbReference type="FunFam" id="2.10.110.10:FF:000105">
    <property type="entry name" value="Similar to LIM domain-containing protein"/>
    <property type="match status" value="1"/>
</dbReference>
<dbReference type="AlphaFoldDB" id="A0A4S2MY70"/>
<sequence>MPTFRRGSKPALPSIKCTICGERTQISQMGDHVCKSTVDLLRTGGDDRFKVSSHPQIKPPTQPHRKNTLPPIDPSVASDPYYYPPDQLTPQSSTRGSSPRTPHDMSGFGSAARSIPRKPLNTTSGTNFTLSIHAPPSPEQSPTGSTGQFGRRTPGLDGSRHQLNNMSSRPFHSGSPPKNTVGHGSTRSPSVGPYCHAVRGQNTEDSQPRKMPEPDYYSPIRPLSTRSSRSQLRSKPSRDWGQHPLPRNPSISSFGQDRSGNYTATMNVADQHRLNRAETEPLPCTDITPPMPIRTPTLSKKHQSTSSGRSPPHTGIGLPRTPSQTVKAHRLNSSTSTSPLNATGEPPMRPLHHAASSSLAGSGSRSHSPMTLGTGMIPPPMSISEAPPPSPPNANVECFSVNIDSSTQNKVRSVSSSSTTYSGSSSGKSGGTSITTPSISEADHLVATRLPKAAERASNSSSPPDRSLSKSRNRNRHGSKRSYSIWEIEDLTRSLLLAQEENNVPTMPPVPSENPVPRPDSQASTMTTASRATSRAPSRTGHKRSATSKGICRGCSQPIYGKSISSADGRLTGRWHKACFVCTTCKDPFSSIEFYVLDNLPYCGRHYHELNFTLCPTCDMGIEGPCLETEDRRRFHPNCFACSTCHEIIAGTVDYYEVDGKPLCERHGRSLIQQQQQYQQTYVGTRRPSNLGPGLMPPSSKVERRRTRLMFMDPNAPNGGNATEGSTVENHLNIEIPVPDYPDTSCSSYDRLNGRNTPSKSNLRNLSVNAKSHSAYSPSVYPEAPSSPLPPPPIEKSPRHMNGEWQQPQRPPQQPLRQIHVQQAREPYSTARMAGPRMETGRIGLPSNPRMGLRTDVGGMGMSNPMMRRPVNYYD</sequence>
<feature type="region of interest" description="Disordered" evidence="6">
    <location>
        <begin position="503"/>
        <end position="549"/>
    </location>
</feature>
<dbReference type="STRING" id="341454.A0A4S2MY70"/>
<name>A0A4S2MY70_9PEZI</name>
<dbReference type="SMART" id="SM00132">
    <property type="entry name" value="LIM"/>
    <property type="match status" value="2"/>
</dbReference>
<dbReference type="CDD" id="cd08368">
    <property type="entry name" value="LIM"/>
    <property type="match status" value="1"/>
</dbReference>
<evidence type="ECO:0000256" key="1">
    <source>
        <dbReference type="ARBA" id="ARBA00022723"/>
    </source>
</evidence>
<feature type="compositionally biased region" description="Low complexity" evidence="6">
    <location>
        <begin position="405"/>
        <end position="437"/>
    </location>
</feature>
<evidence type="ECO:0000313" key="9">
    <source>
        <dbReference type="Proteomes" id="UP000298138"/>
    </source>
</evidence>
<feature type="region of interest" description="Disordered" evidence="6">
    <location>
        <begin position="739"/>
        <end position="819"/>
    </location>
</feature>
<evidence type="ECO:0000256" key="5">
    <source>
        <dbReference type="PROSITE-ProRule" id="PRU00125"/>
    </source>
</evidence>
<dbReference type="PANTHER" id="PTHR24212:SF8">
    <property type="entry name" value="LIM ZINC FINGER DOMAIN CONTAINING PROTEIN"/>
    <property type="match status" value="1"/>
</dbReference>
<feature type="compositionally biased region" description="Polar residues" evidence="6">
    <location>
        <begin position="161"/>
        <end position="189"/>
    </location>
</feature>
<feature type="region of interest" description="Disordered" evidence="6">
    <location>
        <begin position="280"/>
        <end position="437"/>
    </location>
</feature>
<dbReference type="PROSITE" id="PS50023">
    <property type="entry name" value="LIM_DOMAIN_2"/>
    <property type="match status" value="2"/>
</dbReference>
<feature type="compositionally biased region" description="Pro residues" evidence="6">
    <location>
        <begin position="785"/>
        <end position="795"/>
    </location>
</feature>
<keyword evidence="1 5" id="KW-0479">Metal-binding</keyword>
<dbReference type="PROSITE" id="PS00478">
    <property type="entry name" value="LIM_DOMAIN_1"/>
    <property type="match status" value="1"/>
</dbReference>
<feature type="compositionally biased region" description="Low complexity" evidence="6">
    <location>
        <begin position="221"/>
        <end position="234"/>
    </location>
</feature>
<feature type="compositionally biased region" description="Polar residues" evidence="6">
    <location>
        <begin position="744"/>
        <end position="777"/>
    </location>
</feature>
<feature type="compositionally biased region" description="Basic residues" evidence="6">
    <location>
        <begin position="469"/>
        <end position="480"/>
    </location>
</feature>
<feature type="domain" description="LIM zinc-binding" evidence="7">
    <location>
        <begin position="614"/>
        <end position="674"/>
    </location>
</feature>
<dbReference type="CDD" id="cd09397">
    <property type="entry name" value="LIM1_UF1"/>
    <property type="match status" value="1"/>
</dbReference>
<evidence type="ECO:0000256" key="2">
    <source>
        <dbReference type="ARBA" id="ARBA00022737"/>
    </source>
</evidence>
<evidence type="ECO:0000313" key="8">
    <source>
        <dbReference type="EMBL" id="TGZ81692.1"/>
    </source>
</evidence>
<dbReference type="EMBL" id="ML220118">
    <property type="protein sequence ID" value="TGZ81692.1"/>
    <property type="molecule type" value="Genomic_DNA"/>
</dbReference>
<dbReference type="SUPFAM" id="SSF57716">
    <property type="entry name" value="Glucocorticoid receptor-like (DNA-binding domain)"/>
    <property type="match status" value="1"/>
</dbReference>
<evidence type="ECO:0000256" key="6">
    <source>
        <dbReference type="SAM" id="MobiDB-lite"/>
    </source>
</evidence>
<dbReference type="GO" id="GO:0030695">
    <property type="term" value="F:GTPase regulator activity"/>
    <property type="evidence" value="ECO:0007669"/>
    <property type="project" value="UniProtKB-ARBA"/>
</dbReference>
<keyword evidence="2" id="KW-0677">Repeat</keyword>
<dbReference type="Gene3D" id="2.10.110.10">
    <property type="entry name" value="Cysteine Rich Protein"/>
    <property type="match status" value="2"/>
</dbReference>
<dbReference type="Pfam" id="PF00412">
    <property type="entry name" value="LIM"/>
    <property type="match status" value="2"/>
</dbReference>
<protein>
    <recommendedName>
        <fullName evidence="7">LIM zinc-binding domain-containing protein</fullName>
    </recommendedName>
</protein>
<feature type="compositionally biased region" description="Polar residues" evidence="6">
    <location>
        <begin position="120"/>
        <end position="130"/>
    </location>
</feature>